<dbReference type="Pfam" id="PF13098">
    <property type="entry name" value="Thioredoxin_2"/>
    <property type="match status" value="1"/>
</dbReference>
<dbReference type="PROSITE" id="PS51352">
    <property type="entry name" value="THIOREDOXIN_2"/>
    <property type="match status" value="1"/>
</dbReference>
<proteinExistence type="predicted"/>
<dbReference type="Gene3D" id="3.40.30.10">
    <property type="entry name" value="Glutaredoxin"/>
    <property type="match status" value="1"/>
</dbReference>
<dbReference type="InterPro" id="IPR013766">
    <property type="entry name" value="Thioredoxin_domain"/>
</dbReference>
<evidence type="ECO:0000259" key="1">
    <source>
        <dbReference type="PROSITE" id="PS51352"/>
    </source>
</evidence>
<evidence type="ECO:0000313" key="3">
    <source>
        <dbReference type="Proteomes" id="UP001325680"/>
    </source>
</evidence>
<dbReference type="InterPro" id="IPR036249">
    <property type="entry name" value="Thioredoxin-like_sf"/>
</dbReference>
<organism evidence="2 3">
    <name type="scientific">Niabella yanshanensis</name>
    <dbReference type="NCBI Taxonomy" id="577386"/>
    <lineage>
        <taxon>Bacteria</taxon>
        <taxon>Pseudomonadati</taxon>
        <taxon>Bacteroidota</taxon>
        <taxon>Chitinophagia</taxon>
        <taxon>Chitinophagales</taxon>
        <taxon>Chitinophagaceae</taxon>
        <taxon>Niabella</taxon>
    </lineage>
</organism>
<reference evidence="2 3" key="1">
    <citation type="submission" date="2023-12" db="EMBL/GenBank/DDBJ databases">
        <title>Genome sequencing and assembly of bacterial species from a model synthetic community.</title>
        <authorList>
            <person name="Hogle S.L."/>
        </authorList>
    </citation>
    <scope>NUCLEOTIDE SEQUENCE [LARGE SCALE GENOMIC DNA]</scope>
    <source>
        <strain evidence="2 3">HAMBI_3031</strain>
    </source>
</reference>
<name>A0ABZ0WBR5_9BACT</name>
<keyword evidence="3" id="KW-1185">Reference proteome</keyword>
<dbReference type="EMBL" id="CP139960">
    <property type="protein sequence ID" value="WQD39615.1"/>
    <property type="molecule type" value="Genomic_DNA"/>
</dbReference>
<feature type="domain" description="Thioredoxin" evidence="1">
    <location>
        <begin position="31"/>
        <end position="155"/>
    </location>
</feature>
<protein>
    <submittedName>
        <fullName evidence="2">Thioredoxin domain-containing protein</fullName>
    </submittedName>
</protein>
<dbReference type="Proteomes" id="UP001325680">
    <property type="component" value="Chromosome"/>
</dbReference>
<dbReference type="SUPFAM" id="SSF52833">
    <property type="entry name" value="Thioredoxin-like"/>
    <property type="match status" value="1"/>
</dbReference>
<sequence>MENTKVFSKWVSMALFLIITGTSTISFCQIEKSGQELAKPREIKFADGKWKDIAARAKKENKYIFVDAFTTWCAPCRQLKEVTFKDEAAAAYFNTHFINYTVDMEKGEGTDLAEKWIVNEYPTLLFFSPEGDLIKKQIGYIDSNKLINLGKEVRTEGSKK</sequence>
<evidence type="ECO:0000313" key="2">
    <source>
        <dbReference type="EMBL" id="WQD39615.1"/>
    </source>
</evidence>
<dbReference type="RefSeq" id="WP_211316321.1">
    <property type="nucleotide sequence ID" value="NZ_CP139960.1"/>
</dbReference>
<accession>A0ABZ0WBR5</accession>
<dbReference type="InterPro" id="IPR012336">
    <property type="entry name" value="Thioredoxin-like_fold"/>
</dbReference>
<gene>
    <name evidence="2" type="ORF">U0035_05570</name>
</gene>